<feature type="region of interest" description="Disordered" evidence="1">
    <location>
        <begin position="1"/>
        <end position="32"/>
    </location>
</feature>
<evidence type="ECO:0000256" key="1">
    <source>
        <dbReference type="SAM" id="MobiDB-lite"/>
    </source>
</evidence>
<dbReference type="Proteomes" id="UP000270094">
    <property type="component" value="Unassembled WGS sequence"/>
</dbReference>
<dbReference type="EMBL" id="UYYB01138715">
    <property type="protein sequence ID" value="VDM85302.1"/>
    <property type="molecule type" value="Genomic_DNA"/>
</dbReference>
<evidence type="ECO:0000313" key="2">
    <source>
        <dbReference type="EMBL" id="VDM85302.1"/>
    </source>
</evidence>
<sequence>MNSINEVEEKQLERRESGCEFDDSGDETKVVG</sequence>
<protein>
    <submittedName>
        <fullName evidence="2">Uncharacterized protein</fullName>
    </submittedName>
</protein>
<accession>A0A3P7M1T3</accession>
<organism evidence="2 3">
    <name type="scientific">Strongylus vulgaris</name>
    <name type="common">Blood worm</name>
    <dbReference type="NCBI Taxonomy" id="40348"/>
    <lineage>
        <taxon>Eukaryota</taxon>
        <taxon>Metazoa</taxon>
        <taxon>Ecdysozoa</taxon>
        <taxon>Nematoda</taxon>
        <taxon>Chromadorea</taxon>
        <taxon>Rhabditida</taxon>
        <taxon>Rhabditina</taxon>
        <taxon>Rhabditomorpha</taxon>
        <taxon>Strongyloidea</taxon>
        <taxon>Strongylidae</taxon>
        <taxon>Strongylus</taxon>
    </lineage>
</organism>
<proteinExistence type="predicted"/>
<keyword evidence="3" id="KW-1185">Reference proteome</keyword>
<reference evidence="2 3" key="1">
    <citation type="submission" date="2018-11" db="EMBL/GenBank/DDBJ databases">
        <authorList>
            <consortium name="Pathogen Informatics"/>
        </authorList>
    </citation>
    <scope>NUCLEOTIDE SEQUENCE [LARGE SCALE GENOMIC DNA]</scope>
</reference>
<dbReference type="AlphaFoldDB" id="A0A3P7M1T3"/>
<evidence type="ECO:0000313" key="3">
    <source>
        <dbReference type="Proteomes" id="UP000270094"/>
    </source>
</evidence>
<feature type="compositionally biased region" description="Basic and acidic residues" evidence="1">
    <location>
        <begin position="7"/>
        <end position="18"/>
    </location>
</feature>
<gene>
    <name evidence="2" type="ORF">SVUK_LOCUS20300</name>
</gene>
<name>A0A3P7M1T3_STRVU</name>